<keyword evidence="4" id="KW-1185">Reference proteome</keyword>
<dbReference type="EMBL" id="VFOZ01000001">
    <property type="protein sequence ID" value="TQL98466.1"/>
    <property type="molecule type" value="Genomic_DNA"/>
</dbReference>
<dbReference type="AlphaFoldDB" id="A0A543CMY1"/>
<dbReference type="Gene3D" id="3.20.20.100">
    <property type="entry name" value="NADP-dependent oxidoreductase domain"/>
    <property type="match status" value="1"/>
</dbReference>
<dbReference type="Pfam" id="PF00248">
    <property type="entry name" value="Aldo_ket_red"/>
    <property type="match status" value="1"/>
</dbReference>
<keyword evidence="1" id="KW-0560">Oxidoreductase</keyword>
<gene>
    <name evidence="3" type="ORF">FB559_4092</name>
</gene>
<evidence type="ECO:0000256" key="1">
    <source>
        <dbReference type="ARBA" id="ARBA00023002"/>
    </source>
</evidence>
<dbReference type="InterPro" id="IPR036812">
    <property type="entry name" value="NAD(P)_OxRdtase_dom_sf"/>
</dbReference>
<proteinExistence type="predicted"/>
<dbReference type="GO" id="GO:0005737">
    <property type="term" value="C:cytoplasm"/>
    <property type="evidence" value="ECO:0007669"/>
    <property type="project" value="TreeGrafter"/>
</dbReference>
<feature type="domain" description="NADP-dependent oxidoreductase" evidence="2">
    <location>
        <begin position="22"/>
        <end position="234"/>
    </location>
</feature>
<dbReference type="GO" id="GO:0016491">
    <property type="term" value="F:oxidoreductase activity"/>
    <property type="evidence" value="ECO:0007669"/>
    <property type="project" value="UniProtKB-KW"/>
</dbReference>
<reference evidence="3 4" key="1">
    <citation type="submission" date="2019-06" db="EMBL/GenBank/DDBJ databases">
        <title>Sequencing the genomes of 1000 actinobacteria strains.</title>
        <authorList>
            <person name="Klenk H.-P."/>
        </authorList>
    </citation>
    <scope>NUCLEOTIDE SEQUENCE [LARGE SCALE GENOMIC DNA]</scope>
    <source>
        <strain evidence="3 4">DSM 102200</strain>
    </source>
</reference>
<comment type="caution">
    <text evidence="3">The sequence shown here is derived from an EMBL/GenBank/DDBJ whole genome shotgun (WGS) entry which is preliminary data.</text>
</comment>
<dbReference type="Proteomes" id="UP000316096">
    <property type="component" value="Unassembled WGS sequence"/>
</dbReference>
<accession>A0A543CMY1</accession>
<evidence type="ECO:0000313" key="4">
    <source>
        <dbReference type="Proteomes" id="UP000316096"/>
    </source>
</evidence>
<dbReference type="PANTHER" id="PTHR43625">
    <property type="entry name" value="AFLATOXIN B1 ALDEHYDE REDUCTASE"/>
    <property type="match status" value="1"/>
</dbReference>
<dbReference type="SUPFAM" id="SSF51430">
    <property type="entry name" value="NAD(P)-linked oxidoreductase"/>
    <property type="match status" value="1"/>
</dbReference>
<evidence type="ECO:0000313" key="3">
    <source>
        <dbReference type="EMBL" id="TQL98466.1"/>
    </source>
</evidence>
<dbReference type="RefSeq" id="WP_141957062.1">
    <property type="nucleotide sequence ID" value="NZ_VFOZ01000001.1"/>
</dbReference>
<dbReference type="InterPro" id="IPR050791">
    <property type="entry name" value="Aldo-Keto_reductase"/>
</dbReference>
<dbReference type="PANTHER" id="PTHR43625:SF77">
    <property type="entry name" value="ALDO-KETO REDUCTASE"/>
    <property type="match status" value="1"/>
</dbReference>
<name>A0A543CMY1_9ACTN</name>
<evidence type="ECO:0000259" key="2">
    <source>
        <dbReference type="Pfam" id="PF00248"/>
    </source>
</evidence>
<organism evidence="3 4">
    <name type="scientific">Actinoallomurus bryophytorum</name>
    <dbReference type="NCBI Taxonomy" id="1490222"/>
    <lineage>
        <taxon>Bacteria</taxon>
        <taxon>Bacillati</taxon>
        <taxon>Actinomycetota</taxon>
        <taxon>Actinomycetes</taxon>
        <taxon>Streptosporangiales</taxon>
        <taxon>Thermomonosporaceae</taxon>
        <taxon>Actinoallomurus</taxon>
    </lineage>
</organism>
<protein>
    <submittedName>
        <fullName evidence="3">Aldo/keto reductase family protein</fullName>
    </submittedName>
</protein>
<sequence length="254" mass="27316">MRTGIAGEAGLVHQKPGIFNDPAYIRGAADHSLRRLGVDHIDLYHMHRRDVNVPIEETVGAMAELVAAGKVGHLGLSEVTADELRAAHAVHPITAVESEWSLFSRDIETYVVPAAAALGTALVPYSPLGRGVLAGAVPSVQRLEAGDVRRAMPRFAEGNDRANHDLLTPLREIAEAHEATTAQIALAWLRAQQDVFGLPVVPMPGTRRRTRVIENATGARITLTADELALLDPIAAQVTGHRYADMNFTSAGRE</sequence>
<dbReference type="OrthoDB" id="3500708at2"/>
<dbReference type="InterPro" id="IPR023210">
    <property type="entry name" value="NADP_OxRdtase_dom"/>
</dbReference>